<dbReference type="AlphaFoldDB" id="A0AAV6XDK2"/>
<gene>
    <name evidence="6" type="ORF">BUALT_Bualt06G0072400</name>
</gene>
<proteinExistence type="predicted"/>
<evidence type="ECO:0000259" key="5">
    <source>
        <dbReference type="PROSITE" id="PS51999"/>
    </source>
</evidence>
<keyword evidence="3" id="KW-0862">Zinc</keyword>
<evidence type="ECO:0000256" key="3">
    <source>
        <dbReference type="ARBA" id="ARBA00022833"/>
    </source>
</evidence>
<dbReference type="EMBL" id="WHWC01000006">
    <property type="protein sequence ID" value="KAG8380976.1"/>
    <property type="molecule type" value="Genomic_DNA"/>
</dbReference>
<dbReference type="InterPro" id="IPR010666">
    <property type="entry name" value="Znf_GRF"/>
</dbReference>
<evidence type="ECO:0000256" key="2">
    <source>
        <dbReference type="ARBA" id="ARBA00022771"/>
    </source>
</evidence>
<dbReference type="PROSITE" id="PS51999">
    <property type="entry name" value="ZF_GRF"/>
    <property type="match status" value="1"/>
</dbReference>
<keyword evidence="1" id="KW-0479">Metal-binding</keyword>
<dbReference type="Pfam" id="PF06839">
    <property type="entry name" value="Zn_ribbon_GRF"/>
    <property type="match status" value="1"/>
</dbReference>
<keyword evidence="2 4" id="KW-0863">Zinc-finger</keyword>
<accession>A0AAV6XDK2</accession>
<reference evidence="6" key="1">
    <citation type="submission" date="2019-10" db="EMBL/GenBank/DDBJ databases">
        <authorList>
            <person name="Zhang R."/>
            <person name="Pan Y."/>
            <person name="Wang J."/>
            <person name="Ma R."/>
            <person name="Yu S."/>
        </authorList>
    </citation>
    <scope>NUCLEOTIDE SEQUENCE</scope>
    <source>
        <strain evidence="6">LA-IB0</strain>
        <tissue evidence="6">Leaf</tissue>
    </source>
</reference>
<evidence type="ECO:0000256" key="4">
    <source>
        <dbReference type="PROSITE-ProRule" id="PRU01343"/>
    </source>
</evidence>
<dbReference type="Proteomes" id="UP000826271">
    <property type="component" value="Unassembled WGS sequence"/>
</dbReference>
<feature type="domain" description="GRF-type" evidence="5">
    <location>
        <begin position="27"/>
        <end position="67"/>
    </location>
</feature>
<sequence length="144" mass="16270">MASSLNRRQPKQPKQELDLRYSSTPLCECKIKADIRIVESDRKPSKGKLYYCCPNYTCGFFRWCKPFRATWHPIGTPVVLSSDFGVDFVGESELPRSEEDAEDAEEVIFAISGMSRVVGSGTGDVNGNYVHISWFNVAAKCRFF</sequence>
<organism evidence="6 7">
    <name type="scientific">Buddleja alternifolia</name>
    <dbReference type="NCBI Taxonomy" id="168488"/>
    <lineage>
        <taxon>Eukaryota</taxon>
        <taxon>Viridiplantae</taxon>
        <taxon>Streptophyta</taxon>
        <taxon>Embryophyta</taxon>
        <taxon>Tracheophyta</taxon>
        <taxon>Spermatophyta</taxon>
        <taxon>Magnoliopsida</taxon>
        <taxon>eudicotyledons</taxon>
        <taxon>Gunneridae</taxon>
        <taxon>Pentapetalae</taxon>
        <taxon>asterids</taxon>
        <taxon>lamiids</taxon>
        <taxon>Lamiales</taxon>
        <taxon>Scrophulariaceae</taxon>
        <taxon>Buddlejeae</taxon>
        <taxon>Buddleja</taxon>
    </lineage>
</organism>
<comment type="caution">
    <text evidence="6">The sequence shown here is derived from an EMBL/GenBank/DDBJ whole genome shotgun (WGS) entry which is preliminary data.</text>
</comment>
<keyword evidence="7" id="KW-1185">Reference proteome</keyword>
<evidence type="ECO:0000256" key="1">
    <source>
        <dbReference type="ARBA" id="ARBA00022723"/>
    </source>
</evidence>
<dbReference type="GO" id="GO:0008270">
    <property type="term" value="F:zinc ion binding"/>
    <property type="evidence" value="ECO:0007669"/>
    <property type="project" value="UniProtKB-KW"/>
</dbReference>
<evidence type="ECO:0000313" key="6">
    <source>
        <dbReference type="EMBL" id="KAG8380976.1"/>
    </source>
</evidence>
<name>A0AAV6XDK2_9LAMI</name>
<protein>
    <recommendedName>
        <fullName evidence="5">GRF-type domain-containing protein</fullName>
    </recommendedName>
</protein>
<evidence type="ECO:0000313" key="7">
    <source>
        <dbReference type="Proteomes" id="UP000826271"/>
    </source>
</evidence>